<dbReference type="InParanoid" id="A0A2T3B290"/>
<sequence length="95" mass="10424">MILSSLTSMTSFPWPSHILLLLLLLLLLLFLLSGRTDSLPSQCPTRPSVLCLAQSSTTTLPLPCPPGPGTHDPLRPQPPFPTADEVMERDYLCRV</sequence>
<evidence type="ECO:0000256" key="2">
    <source>
        <dbReference type="SAM" id="SignalP"/>
    </source>
</evidence>
<protein>
    <submittedName>
        <fullName evidence="3">Uncharacterized protein</fullName>
    </submittedName>
</protein>
<reference evidence="3 4" key="1">
    <citation type="journal article" date="2018" name="New Phytol.">
        <title>Comparative genomics and transcriptomics depict ericoid mycorrhizal fungi as versatile saprotrophs and plant mutualists.</title>
        <authorList>
            <person name="Martino E."/>
            <person name="Morin E."/>
            <person name="Grelet G.A."/>
            <person name="Kuo A."/>
            <person name="Kohler A."/>
            <person name="Daghino S."/>
            <person name="Barry K.W."/>
            <person name="Cichocki N."/>
            <person name="Clum A."/>
            <person name="Dockter R.B."/>
            <person name="Hainaut M."/>
            <person name="Kuo R.C."/>
            <person name="LaButti K."/>
            <person name="Lindahl B.D."/>
            <person name="Lindquist E.A."/>
            <person name="Lipzen A."/>
            <person name="Khouja H.R."/>
            <person name="Magnuson J."/>
            <person name="Murat C."/>
            <person name="Ohm R.A."/>
            <person name="Singer S.W."/>
            <person name="Spatafora J.W."/>
            <person name="Wang M."/>
            <person name="Veneault-Fourrey C."/>
            <person name="Henrissat B."/>
            <person name="Grigoriev I.V."/>
            <person name="Martin F.M."/>
            <person name="Perotto S."/>
        </authorList>
    </citation>
    <scope>NUCLEOTIDE SEQUENCE [LARGE SCALE GENOMIC DNA]</scope>
    <source>
        <strain evidence="3 4">ATCC 22711</strain>
    </source>
</reference>
<dbReference type="GeneID" id="36573118"/>
<dbReference type="RefSeq" id="XP_024721020.1">
    <property type="nucleotide sequence ID" value="XM_024865037.1"/>
</dbReference>
<evidence type="ECO:0000256" key="1">
    <source>
        <dbReference type="SAM" id="MobiDB-lite"/>
    </source>
</evidence>
<dbReference type="EMBL" id="KZ679011">
    <property type="protein sequence ID" value="PSS18668.1"/>
    <property type="molecule type" value="Genomic_DNA"/>
</dbReference>
<gene>
    <name evidence="3" type="ORF">M430DRAFT_242470</name>
</gene>
<name>A0A2T3B290_AMORE</name>
<dbReference type="AlphaFoldDB" id="A0A2T3B290"/>
<feature type="signal peptide" evidence="2">
    <location>
        <begin position="1"/>
        <end position="38"/>
    </location>
</feature>
<keyword evidence="2" id="KW-0732">Signal</keyword>
<keyword evidence="4" id="KW-1185">Reference proteome</keyword>
<accession>A0A2T3B290</accession>
<dbReference type="Proteomes" id="UP000241818">
    <property type="component" value="Unassembled WGS sequence"/>
</dbReference>
<evidence type="ECO:0000313" key="3">
    <source>
        <dbReference type="EMBL" id="PSS18668.1"/>
    </source>
</evidence>
<evidence type="ECO:0000313" key="4">
    <source>
        <dbReference type="Proteomes" id="UP000241818"/>
    </source>
</evidence>
<organism evidence="3 4">
    <name type="scientific">Amorphotheca resinae ATCC 22711</name>
    <dbReference type="NCBI Taxonomy" id="857342"/>
    <lineage>
        <taxon>Eukaryota</taxon>
        <taxon>Fungi</taxon>
        <taxon>Dikarya</taxon>
        <taxon>Ascomycota</taxon>
        <taxon>Pezizomycotina</taxon>
        <taxon>Leotiomycetes</taxon>
        <taxon>Helotiales</taxon>
        <taxon>Amorphothecaceae</taxon>
        <taxon>Amorphotheca</taxon>
    </lineage>
</organism>
<feature type="region of interest" description="Disordered" evidence="1">
    <location>
        <begin position="62"/>
        <end position="85"/>
    </location>
</feature>
<feature type="chain" id="PRO_5015523655" evidence="2">
    <location>
        <begin position="39"/>
        <end position="95"/>
    </location>
</feature>
<proteinExistence type="predicted"/>